<dbReference type="InterPro" id="IPR036388">
    <property type="entry name" value="WH-like_DNA-bd_sf"/>
</dbReference>
<reference evidence="2 3" key="1">
    <citation type="submission" date="2024-04" db="EMBL/GenBank/DDBJ databases">
        <title>Tritrichomonas musculus Genome.</title>
        <authorList>
            <person name="Alves-Ferreira E."/>
            <person name="Grigg M."/>
            <person name="Lorenzi H."/>
            <person name="Galac M."/>
        </authorList>
    </citation>
    <scope>NUCLEOTIDE SEQUENCE [LARGE SCALE GENOMIC DNA]</scope>
    <source>
        <strain evidence="2 3">EAF2021</strain>
    </source>
</reference>
<evidence type="ECO:0000313" key="2">
    <source>
        <dbReference type="EMBL" id="KAK8840202.1"/>
    </source>
</evidence>
<protein>
    <recommendedName>
        <fullName evidence="4">Initiator binding domain-containing protein</fullName>
    </recommendedName>
</protein>
<feature type="compositionally biased region" description="Basic and acidic residues" evidence="1">
    <location>
        <begin position="227"/>
        <end position="245"/>
    </location>
</feature>
<comment type="caution">
    <text evidence="2">The sequence shown here is derived from an EMBL/GenBank/DDBJ whole genome shotgun (WGS) entry which is preliminary data.</text>
</comment>
<proteinExistence type="predicted"/>
<feature type="region of interest" description="Disordered" evidence="1">
    <location>
        <begin position="172"/>
        <end position="245"/>
    </location>
</feature>
<gene>
    <name evidence="2" type="ORF">M9Y10_031146</name>
</gene>
<keyword evidence="3" id="KW-1185">Reference proteome</keyword>
<name>A0ABR2H1X1_9EUKA</name>
<evidence type="ECO:0008006" key="4">
    <source>
        <dbReference type="Google" id="ProtNLM"/>
    </source>
</evidence>
<sequence length="887" mass="103303">MDYPSSPNAYRNNCECISTEIVNCKTNMPSLNYPKRREKENIQAENYRNCNCTFDRYFNGQDSFYDYQKESYPFNDISNFVLNNSESRDSSNYSGYTNLFQRSNNLTKQPYIIDHNDQNEIFENNKPDLENRKIDEKEEFLLNESQNKKSILKEEGNFPHFFKKNKSSKTKKPFLKSKAESESELSSKVPINESLKNQNKLKKVDITSQSQQNSMKEKNDNSNFVESQHDQSKNESNKALKEKTNNVDTSSQTCFFSSITEKVHLQFENGNYRQIESENNNLYGIKSDSSNDETGNLCPKTSEQHFQCTQQTMQSNQNKYKSKLTMPILNIKIQAPNDGKTIYNHNPSLINNAGNTQQNYQHFFQNNQRKSLQTVQNNRQIPQPLFQTSYPHQRQQPNPSNYPPQQQSVQTFKPLQSQTVQNIQPQISTVQNIQSQISTVQNIQPQISTVQNIQPQISTVQNIQPQISTVQNIQPQISTVQNIQPQISTAQNIQPQISTVQNIQPQISTAQNIQPQISTVQNIQPQISTVQNIQPQISTVQNIQPQISTVQNIQPQIFAVQNMNFRQQSIQNDQQQYQPIQTFNSRQEINQHVITKVHPIEHCIEWKYQRNQFPQMNDCNISQNIQQPHQPSSNHLIQNNSQFNEKTFNKTQEYYPRDPQSLSDMKSYKEELSNQNKKQEEMELYFRSLIVYEPPLFSSAMSDKTLILNPYQLKLEPISFWEENQNDFTFEKLVNTFFRIDKNRVAKFIYKLYDMLLITKKMPMLKGIIGVNWITNRIFSVNVNCISSMLNLVPSTADFILFGENQAFPQHGFCEVTPDNYQMAGLGSFPEYQENGVKFLFHNEHKFVDKELSLKELDEIDKKLYLKENNKINRKITSKAKYPAFAS</sequence>
<evidence type="ECO:0000256" key="1">
    <source>
        <dbReference type="SAM" id="MobiDB-lite"/>
    </source>
</evidence>
<organism evidence="2 3">
    <name type="scientific">Tritrichomonas musculus</name>
    <dbReference type="NCBI Taxonomy" id="1915356"/>
    <lineage>
        <taxon>Eukaryota</taxon>
        <taxon>Metamonada</taxon>
        <taxon>Parabasalia</taxon>
        <taxon>Tritrichomonadida</taxon>
        <taxon>Tritrichomonadidae</taxon>
        <taxon>Tritrichomonas</taxon>
    </lineage>
</organism>
<evidence type="ECO:0000313" key="3">
    <source>
        <dbReference type="Proteomes" id="UP001470230"/>
    </source>
</evidence>
<accession>A0ABR2H1X1</accession>
<dbReference type="EMBL" id="JAPFFF010000048">
    <property type="protein sequence ID" value="KAK8840202.1"/>
    <property type="molecule type" value="Genomic_DNA"/>
</dbReference>
<dbReference type="Proteomes" id="UP001470230">
    <property type="component" value="Unassembled WGS sequence"/>
</dbReference>
<dbReference type="Gene3D" id="1.10.10.10">
    <property type="entry name" value="Winged helix-like DNA-binding domain superfamily/Winged helix DNA-binding domain"/>
    <property type="match status" value="1"/>
</dbReference>